<dbReference type="RefSeq" id="WP_359351016.1">
    <property type="nucleotide sequence ID" value="NZ_JBEYXV010000010.1"/>
</dbReference>
<comment type="caution">
    <text evidence="4">The sequence shown here is derived from an EMBL/GenBank/DDBJ whole genome shotgun (WGS) entry which is preliminary data.</text>
</comment>
<evidence type="ECO:0000313" key="5">
    <source>
        <dbReference type="Proteomes" id="UP001551176"/>
    </source>
</evidence>
<evidence type="ECO:0000256" key="1">
    <source>
        <dbReference type="ARBA" id="ARBA00006383"/>
    </source>
</evidence>
<comment type="similarity">
    <text evidence="1">Belongs to the antibiotic N-acetyltransferase family.</text>
</comment>
<keyword evidence="5" id="KW-1185">Reference proteome</keyword>
<dbReference type="PANTHER" id="PTHR11104">
    <property type="entry name" value="AMINOGLYCOSIDE N3-ACETYLTRANSFERASE"/>
    <property type="match status" value="1"/>
</dbReference>
<evidence type="ECO:0000313" key="4">
    <source>
        <dbReference type="EMBL" id="MEU6823035.1"/>
    </source>
</evidence>
<keyword evidence="3" id="KW-0012">Acyltransferase</keyword>
<proteinExistence type="inferred from homology"/>
<dbReference type="Proteomes" id="UP001551176">
    <property type="component" value="Unassembled WGS sequence"/>
</dbReference>
<organism evidence="4 5">
    <name type="scientific">Streptomyces atriruber</name>
    <dbReference type="NCBI Taxonomy" id="545121"/>
    <lineage>
        <taxon>Bacteria</taxon>
        <taxon>Bacillati</taxon>
        <taxon>Actinomycetota</taxon>
        <taxon>Actinomycetes</taxon>
        <taxon>Kitasatosporales</taxon>
        <taxon>Streptomycetaceae</taxon>
        <taxon>Streptomyces</taxon>
    </lineage>
</organism>
<dbReference type="InterPro" id="IPR003679">
    <property type="entry name" value="Amioglycoside_AcTrfase"/>
</dbReference>
<evidence type="ECO:0000256" key="2">
    <source>
        <dbReference type="ARBA" id="ARBA00022679"/>
    </source>
</evidence>
<dbReference type="InterPro" id="IPR028345">
    <property type="entry name" value="Antibiotic_NAT-like"/>
</dbReference>
<dbReference type="PANTHER" id="PTHR11104:SF0">
    <property type="entry name" value="SPBETA PROPHAGE-DERIVED AMINOGLYCOSIDE N(3')-ACETYLTRANSFERASE-LIKE PROTEIN YOKD"/>
    <property type="match status" value="1"/>
</dbReference>
<dbReference type="SUPFAM" id="SSF110710">
    <property type="entry name" value="TTHA0583/YokD-like"/>
    <property type="match status" value="1"/>
</dbReference>
<dbReference type="Pfam" id="PF02522">
    <property type="entry name" value="Antibiotic_NAT"/>
    <property type="match status" value="1"/>
</dbReference>
<reference evidence="4 5" key="1">
    <citation type="submission" date="2024-06" db="EMBL/GenBank/DDBJ databases">
        <title>The Natural Products Discovery Center: Release of the First 8490 Sequenced Strains for Exploring Actinobacteria Biosynthetic Diversity.</title>
        <authorList>
            <person name="Kalkreuter E."/>
            <person name="Kautsar S.A."/>
            <person name="Yang D."/>
            <person name="Bader C.D."/>
            <person name="Teijaro C.N."/>
            <person name="Fluegel L."/>
            <person name="Davis C.M."/>
            <person name="Simpson J.R."/>
            <person name="Lauterbach L."/>
            <person name="Steele A.D."/>
            <person name="Gui C."/>
            <person name="Meng S."/>
            <person name="Li G."/>
            <person name="Viehrig K."/>
            <person name="Ye F."/>
            <person name="Su P."/>
            <person name="Kiefer A.F."/>
            <person name="Nichols A."/>
            <person name="Cepeda A.J."/>
            <person name="Yan W."/>
            <person name="Fan B."/>
            <person name="Jiang Y."/>
            <person name="Adhikari A."/>
            <person name="Zheng C.-J."/>
            <person name="Schuster L."/>
            <person name="Cowan T.M."/>
            <person name="Smanski M.J."/>
            <person name="Chevrette M.G."/>
            <person name="De Carvalho L.P.S."/>
            <person name="Shen B."/>
        </authorList>
    </citation>
    <scope>NUCLEOTIDE SEQUENCE [LARGE SCALE GENOMIC DNA]</scope>
    <source>
        <strain evidence="4 5">NPDC046838</strain>
    </source>
</reference>
<protein>
    <submittedName>
        <fullName evidence="4">AAC(3) family N-acetyltransferase</fullName>
    </submittedName>
</protein>
<evidence type="ECO:0000256" key="3">
    <source>
        <dbReference type="ARBA" id="ARBA00023315"/>
    </source>
</evidence>
<keyword evidence="2" id="KW-0808">Transferase</keyword>
<gene>
    <name evidence="4" type="ORF">ABZ921_20590</name>
</gene>
<dbReference type="EMBL" id="JBEYXV010000010">
    <property type="protein sequence ID" value="MEU6823035.1"/>
    <property type="molecule type" value="Genomic_DNA"/>
</dbReference>
<accession>A0ABV3BPT6</accession>
<sequence length="274" mass="28988">MPTPPPTGPLCTRESLADELLKLGVRPGETLLAHTSLSSLGWVSGGVVALVQALLDALGPDGTLVVPTHTGDNSEPSAWQNPRVPEEWWPVLRAPMPAYDPLTSPSFGVGVVPEAVRTWPGALRSTHPHASFAALGPAAATITAGHARTSSFGERSPLAHLEKAGARVLLLGAGYDSCTAFHLAQYRIPGPETESSFAVMTPQGRQWTTVREPAFPSDRFAELGAAFERDTEVVRGHVGAAESRLFPVADAVAYAERWLAPPAQRSSGGPLKDR</sequence>
<name>A0ABV3BPT6_9ACTN</name>